<protein>
    <submittedName>
        <fullName evidence="1">Uncharacterized protein</fullName>
    </submittedName>
</protein>
<gene>
    <name evidence="1" type="ORF">SVIM_LOCUS114369</name>
</gene>
<name>A0A6N2KNQ6_SALVM</name>
<accession>A0A6N2KNQ6</accession>
<dbReference type="AlphaFoldDB" id="A0A6N2KNQ6"/>
<proteinExistence type="predicted"/>
<dbReference type="PANTHER" id="PTHR34541">
    <property type="entry name" value="OS01G0729900 PROTEIN"/>
    <property type="match status" value="1"/>
</dbReference>
<evidence type="ECO:0000313" key="1">
    <source>
        <dbReference type="EMBL" id="VFU30157.1"/>
    </source>
</evidence>
<reference evidence="1" key="1">
    <citation type="submission" date="2019-03" db="EMBL/GenBank/DDBJ databases">
        <authorList>
            <person name="Mank J."/>
            <person name="Almeida P."/>
        </authorList>
    </citation>
    <scope>NUCLEOTIDE SEQUENCE</scope>
    <source>
        <strain evidence="1">78183</strain>
    </source>
</reference>
<dbReference type="PANTHER" id="PTHR34541:SF2">
    <property type="entry name" value="OS01G0729900 PROTEIN"/>
    <property type="match status" value="1"/>
</dbReference>
<organism evidence="1">
    <name type="scientific">Salix viminalis</name>
    <name type="common">Common osier</name>
    <name type="synonym">Basket willow</name>
    <dbReference type="NCBI Taxonomy" id="40686"/>
    <lineage>
        <taxon>Eukaryota</taxon>
        <taxon>Viridiplantae</taxon>
        <taxon>Streptophyta</taxon>
        <taxon>Embryophyta</taxon>
        <taxon>Tracheophyta</taxon>
        <taxon>Spermatophyta</taxon>
        <taxon>Magnoliopsida</taxon>
        <taxon>eudicotyledons</taxon>
        <taxon>Gunneridae</taxon>
        <taxon>Pentapetalae</taxon>
        <taxon>rosids</taxon>
        <taxon>fabids</taxon>
        <taxon>Malpighiales</taxon>
        <taxon>Salicaceae</taxon>
        <taxon>Saliceae</taxon>
        <taxon>Salix</taxon>
    </lineage>
</organism>
<dbReference type="EMBL" id="CAADRP010000580">
    <property type="protein sequence ID" value="VFU30157.1"/>
    <property type="molecule type" value="Genomic_DNA"/>
</dbReference>
<sequence>MYLVRGCLPTAFVPLRGGLLQAQGQYPGEMRYSFSCKNKWGTRITPMVQWPDKSFTLGVAQSLAWRRSGLMVRPATQFSLCPTFGGSNPGLHAELIHSVNDHLNLICGCAATTHPSAFASLSIGRSKWNGNIGSSGFVMRLDTPLSNVGQTSFSVQINSGVEF</sequence>